<protein>
    <submittedName>
        <fullName evidence="1">Transposase</fullName>
    </submittedName>
</protein>
<evidence type="ECO:0000313" key="4">
    <source>
        <dbReference type="Proteomes" id="UP000218287"/>
    </source>
</evidence>
<name>A0A1Z4GF95_9CYAN</name>
<keyword evidence="4" id="KW-1185">Reference proteome</keyword>
<organism evidence="1 4">
    <name type="scientific">Anabaenopsis circularis NIES-21</name>
    <dbReference type="NCBI Taxonomy" id="1085406"/>
    <lineage>
        <taxon>Bacteria</taxon>
        <taxon>Bacillati</taxon>
        <taxon>Cyanobacteriota</taxon>
        <taxon>Cyanophyceae</taxon>
        <taxon>Nostocales</taxon>
        <taxon>Nodulariaceae</taxon>
        <taxon>Anabaenopsis</taxon>
    </lineage>
</organism>
<evidence type="ECO:0000313" key="3">
    <source>
        <dbReference type="EMBL" id="BAY19204.1"/>
    </source>
</evidence>
<sequence length="137" mass="15759">MSHQKGKADTLEPGITHFLKITRSYWSGLFHCYEVEGLPRTNNDLEQAFGVLRHHQRRCTGRKVAASSIVIRGTVQLASAIATALHCFTAQDLAQVCVQNWQQLRSDLRQHQLHRIQQLRFRRNPEAFLDTLETLLL</sequence>
<accession>A0A1Z4GF95</accession>
<dbReference type="EMBL" id="AP018174">
    <property type="protein sequence ID" value="BAY16191.1"/>
    <property type="molecule type" value="Genomic_DNA"/>
</dbReference>
<dbReference type="EMBL" id="AP018174">
    <property type="protein sequence ID" value="BAY18200.1"/>
    <property type="molecule type" value="Genomic_DNA"/>
</dbReference>
<dbReference type="EMBL" id="AP018174">
    <property type="protein sequence ID" value="BAY19204.1"/>
    <property type="molecule type" value="Genomic_DNA"/>
</dbReference>
<evidence type="ECO:0000313" key="2">
    <source>
        <dbReference type="EMBL" id="BAY18200.1"/>
    </source>
</evidence>
<proteinExistence type="predicted"/>
<reference evidence="1 4" key="1">
    <citation type="submission" date="2017-06" db="EMBL/GenBank/DDBJ databases">
        <title>Genome sequencing of cyanobaciteial culture collection at National Institute for Environmental Studies (NIES).</title>
        <authorList>
            <person name="Hirose Y."/>
            <person name="Shimura Y."/>
            <person name="Fujisawa T."/>
            <person name="Nakamura Y."/>
            <person name="Kawachi M."/>
        </authorList>
    </citation>
    <scope>NUCLEOTIDE SEQUENCE [LARGE SCALE GENOMIC DNA]</scope>
    <source>
        <strain evidence="1 4">NIES-21</strain>
    </source>
</reference>
<gene>
    <name evidence="1" type="ORF">NIES21_20140</name>
    <name evidence="2" type="ORF">NIES21_40440</name>
    <name evidence="3" type="ORF">NIES21_50640</name>
</gene>
<dbReference type="Proteomes" id="UP000218287">
    <property type="component" value="Chromosome"/>
</dbReference>
<evidence type="ECO:0000313" key="1">
    <source>
        <dbReference type="EMBL" id="BAY16191.1"/>
    </source>
</evidence>
<dbReference type="AlphaFoldDB" id="A0A1Z4GF95"/>